<name>A0A285E5E0_9ACTN</name>
<evidence type="ECO:0000256" key="1">
    <source>
        <dbReference type="SAM" id="Phobius"/>
    </source>
</evidence>
<dbReference type="InterPro" id="IPR022121">
    <property type="entry name" value="Peptidase_M73_camelysin"/>
</dbReference>
<dbReference type="Proteomes" id="UP000219514">
    <property type="component" value="Unassembled WGS sequence"/>
</dbReference>
<dbReference type="EMBL" id="OBDO01000001">
    <property type="protein sequence ID" value="SNX94308.1"/>
    <property type="molecule type" value="Genomic_DNA"/>
</dbReference>
<keyword evidence="1" id="KW-0472">Membrane</keyword>
<sequence length="206" mass="20694">MSTKARTATTARKVVGSLGVIGAAAAVAGLGTFGAFTDSTTPITTQVTAGSVDINLAEAGASIPVTTTDFLPGDSMSRAVTLSNDGDSALSSVNLAVTTSTKPASVLTTDTTNGLQLALKSCSVAWTQGGTAAAPTYTCSGTQRTIGEGPVVNNFPLSDPASINPRGKDHLVFTISLPHGAGNEFQKQSAALSLTFSATQRTATAR</sequence>
<dbReference type="OrthoDB" id="3788361at2"/>
<keyword evidence="1" id="KW-0812">Transmembrane</keyword>
<organism evidence="2 3">
    <name type="scientific">Geodermatophilus sabuli</name>
    <dbReference type="NCBI Taxonomy" id="1564158"/>
    <lineage>
        <taxon>Bacteria</taxon>
        <taxon>Bacillati</taxon>
        <taxon>Actinomycetota</taxon>
        <taxon>Actinomycetes</taxon>
        <taxon>Geodermatophilales</taxon>
        <taxon>Geodermatophilaceae</taxon>
        <taxon>Geodermatophilus</taxon>
    </lineage>
</organism>
<evidence type="ECO:0000313" key="3">
    <source>
        <dbReference type="Proteomes" id="UP000219514"/>
    </source>
</evidence>
<dbReference type="AlphaFoldDB" id="A0A285E5E0"/>
<accession>A0A285E5E0</accession>
<keyword evidence="1" id="KW-1133">Transmembrane helix</keyword>
<protein>
    <submittedName>
        <fullName evidence="2">Camelysin metallo-endopeptidase</fullName>
    </submittedName>
</protein>
<gene>
    <name evidence="2" type="ORF">SAMN06893097_10198</name>
</gene>
<proteinExistence type="predicted"/>
<evidence type="ECO:0000313" key="2">
    <source>
        <dbReference type="EMBL" id="SNX94308.1"/>
    </source>
</evidence>
<dbReference type="RefSeq" id="WP_097203464.1">
    <property type="nucleotide sequence ID" value="NZ_JACHXB010000001.1"/>
</dbReference>
<dbReference type="Pfam" id="PF12389">
    <property type="entry name" value="Peptidase_M73"/>
    <property type="match status" value="1"/>
</dbReference>
<feature type="transmembrane region" description="Helical" evidence="1">
    <location>
        <begin position="14"/>
        <end position="36"/>
    </location>
</feature>
<reference evidence="2 3" key="1">
    <citation type="submission" date="2017-09" db="EMBL/GenBank/DDBJ databases">
        <authorList>
            <person name="Ehlers B."/>
            <person name="Leendertz F.H."/>
        </authorList>
    </citation>
    <scope>NUCLEOTIDE SEQUENCE [LARGE SCALE GENOMIC DNA]</scope>
    <source>
        <strain evidence="2 3">DSM 46844</strain>
    </source>
</reference>
<keyword evidence="3" id="KW-1185">Reference proteome</keyword>